<keyword evidence="11" id="KW-0807">Transducer</keyword>
<dbReference type="Ensembl" id="ENSCSAVT00000000461.1">
    <property type="protein sequence ID" value="ENSCSAVP00000000456.1"/>
    <property type="gene ID" value="ENSCSAVG00000000266.1"/>
</dbReference>
<dbReference type="PANTHER" id="PTHR11309:SF23">
    <property type="entry name" value="FRIZZLED-4"/>
    <property type="match status" value="1"/>
</dbReference>
<dbReference type="GeneTree" id="ENSGT00940000157141"/>
<feature type="domain" description="FZ" evidence="15">
    <location>
        <begin position="54"/>
        <end position="175"/>
    </location>
</feature>
<evidence type="ECO:0000256" key="13">
    <source>
        <dbReference type="SAM" id="Phobius"/>
    </source>
</evidence>
<evidence type="ECO:0000256" key="11">
    <source>
        <dbReference type="ARBA" id="ARBA00023224"/>
    </source>
</evidence>
<evidence type="ECO:0000313" key="17">
    <source>
        <dbReference type="Ensembl" id="ENSCSAVP00000000456.1"/>
    </source>
</evidence>
<evidence type="ECO:0000256" key="7">
    <source>
        <dbReference type="ARBA" id="ARBA00023040"/>
    </source>
</evidence>
<dbReference type="InterPro" id="IPR036790">
    <property type="entry name" value="Frizzled_dom_sf"/>
</dbReference>
<dbReference type="SUPFAM" id="SSF63501">
    <property type="entry name" value="Frizzled cysteine-rich domain"/>
    <property type="match status" value="1"/>
</dbReference>
<feature type="transmembrane region" description="Helical" evidence="13">
    <location>
        <begin position="445"/>
        <end position="468"/>
    </location>
</feature>
<keyword evidence="14" id="KW-0732">Signal</keyword>
<protein>
    <submittedName>
        <fullName evidence="17">Uncharacterized protein</fullName>
    </submittedName>
</protein>
<feature type="disulfide bond" evidence="12">
    <location>
        <begin position="104"/>
        <end position="142"/>
    </location>
</feature>
<dbReference type="InterPro" id="IPR017981">
    <property type="entry name" value="GPCR_2-like_7TM"/>
</dbReference>
<dbReference type="GO" id="GO:0035567">
    <property type="term" value="P:non-canonical Wnt signaling pathway"/>
    <property type="evidence" value="ECO:0007669"/>
    <property type="project" value="TreeGrafter"/>
</dbReference>
<dbReference type="Pfam" id="PF01392">
    <property type="entry name" value="Fz"/>
    <property type="match status" value="1"/>
</dbReference>
<accession>H2Y558</accession>
<dbReference type="InParanoid" id="H2Y558"/>
<evidence type="ECO:0000256" key="8">
    <source>
        <dbReference type="ARBA" id="ARBA00023136"/>
    </source>
</evidence>
<evidence type="ECO:0000256" key="1">
    <source>
        <dbReference type="ARBA" id="ARBA00004651"/>
    </source>
</evidence>
<evidence type="ECO:0000259" key="16">
    <source>
        <dbReference type="PROSITE" id="PS50261"/>
    </source>
</evidence>
<keyword evidence="6 13" id="KW-1133">Transmembrane helix</keyword>
<keyword evidence="7" id="KW-0297">G-protein coupled receptor</keyword>
<dbReference type="GO" id="GO:0001895">
    <property type="term" value="P:retina homeostasis"/>
    <property type="evidence" value="ECO:0007669"/>
    <property type="project" value="Ensembl"/>
</dbReference>
<comment type="similarity">
    <text evidence="2">Belongs to the G-protein coupled receptor Fz/Smo family.</text>
</comment>
<dbReference type="PROSITE" id="PS50261">
    <property type="entry name" value="G_PROTEIN_RECEP_F2_4"/>
    <property type="match status" value="1"/>
</dbReference>
<reference evidence="17" key="2">
    <citation type="submission" date="2025-08" db="UniProtKB">
        <authorList>
            <consortium name="Ensembl"/>
        </authorList>
    </citation>
    <scope>IDENTIFICATION</scope>
</reference>
<evidence type="ECO:0000256" key="10">
    <source>
        <dbReference type="ARBA" id="ARBA00023170"/>
    </source>
</evidence>
<dbReference type="AlphaFoldDB" id="H2Y558"/>
<dbReference type="SMART" id="SM00063">
    <property type="entry name" value="FRI"/>
    <property type="match status" value="1"/>
</dbReference>
<evidence type="ECO:0000256" key="5">
    <source>
        <dbReference type="ARBA" id="ARBA00022692"/>
    </source>
</evidence>
<dbReference type="PRINTS" id="PR00489">
    <property type="entry name" value="FRIZZLED"/>
</dbReference>
<dbReference type="GO" id="GO:0017147">
    <property type="term" value="F:Wnt-protein binding"/>
    <property type="evidence" value="ECO:0007669"/>
    <property type="project" value="TreeGrafter"/>
</dbReference>
<evidence type="ECO:0000256" key="9">
    <source>
        <dbReference type="ARBA" id="ARBA00023157"/>
    </source>
</evidence>
<dbReference type="InterPro" id="IPR020067">
    <property type="entry name" value="Frizzled_dom"/>
</dbReference>
<name>H2Y558_CIOSA</name>
<dbReference type="PANTHER" id="PTHR11309">
    <property type="entry name" value="FRIZZLED"/>
    <property type="match status" value="1"/>
</dbReference>
<evidence type="ECO:0000259" key="15">
    <source>
        <dbReference type="PROSITE" id="PS50038"/>
    </source>
</evidence>
<dbReference type="eggNOG" id="KOG3577">
    <property type="taxonomic scope" value="Eukaryota"/>
</dbReference>
<feature type="disulfide bond" evidence="12">
    <location>
        <begin position="135"/>
        <end position="159"/>
    </location>
</feature>
<organism evidence="17 18">
    <name type="scientific">Ciona savignyi</name>
    <name type="common">Pacific transparent sea squirt</name>
    <dbReference type="NCBI Taxonomy" id="51511"/>
    <lineage>
        <taxon>Eukaryota</taxon>
        <taxon>Metazoa</taxon>
        <taxon>Chordata</taxon>
        <taxon>Tunicata</taxon>
        <taxon>Ascidiacea</taxon>
        <taxon>Phlebobranchia</taxon>
        <taxon>Cionidae</taxon>
        <taxon>Ciona</taxon>
    </lineage>
</organism>
<dbReference type="SMART" id="SM01330">
    <property type="entry name" value="Frizzled"/>
    <property type="match status" value="1"/>
</dbReference>
<keyword evidence="18" id="KW-1185">Reference proteome</keyword>
<keyword evidence="9 12" id="KW-1015">Disulfide bond</keyword>
<dbReference type="STRING" id="51511.ENSCSAVP00000000456"/>
<feature type="disulfide bond" evidence="12">
    <location>
        <begin position="67"/>
        <end position="113"/>
    </location>
</feature>
<dbReference type="GO" id="GO:0005886">
    <property type="term" value="C:plasma membrane"/>
    <property type="evidence" value="ECO:0007669"/>
    <property type="project" value="UniProtKB-SubCell"/>
</dbReference>
<keyword evidence="10" id="KW-0675">Receptor</keyword>
<dbReference type="PROSITE" id="PS50038">
    <property type="entry name" value="FZ"/>
    <property type="match status" value="1"/>
</dbReference>
<evidence type="ECO:0000256" key="4">
    <source>
        <dbReference type="ARBA" id="ARBA00022475"/>
    </source>
</evidence>
<feature type="transmembrane region" description="Helical" evidence="13">
    <location>
        <begin position="231"/>
        <end position="253"/>
    </location>
</feature>
<keyword evidence="4" id="KW-1003">Cell membrane</keyword>
<feature type="domain" description="G-protein coupled receptors family 2 profile 2" evidence="16">
    <location>
        <begin position="229"/>
        <end position="514"/>
    </location>
</feature>
<dbReference type="InterPro" id="IPR000539">
    <property type="entry name" value="Frizzled/Smoothened_7TM"/>
</dbReference>
<feature type="disulfide bond" evidence="12">
    <location>
        <begin position="131"/>
        <end position="172"/>
    </location>
</feature>
<dbReference type="GO" id="GO:0042813">
    <property type="term" value="F:Wnt receptor activity"/>
    <property type="evidence" value="ECO:0007669"/>
    <property type="project" value="TreeGrafter"/>
</dbReference>
<evidence type="ECO:0000256" key="3">
    <source>
        <dbReference type="ARBA" id="ARBA00022473"/>
    </source>
</evidence>
<feature type="signal peptide" evidence="14">
    <location>
        <begin position="1"/>
        <end position="31"/>
    </location>
</feature>
<dbReference type="FunFam" id="1.20.1070.10:FF:000020">
    <property type="entry name" value="Frizzled class receptor 10"/>
    <property type="match status" value="1"/>
</dbReference>
<dbReference type="Proteomes" id="UP000007875">
    <property type="component" value="Unassembled WGS sequence"/>
</dbReference>
<evidence type="ECO:0000256" key="14">
    <source>
        <dbReference type="SAM" id="SignalP"/>
    </source>
</evidence>
<proteinExistence type="inferred from homology"/>
<dbReference type="GO" id="GO:0004930">
    <property type="term" value="F:G protein-coupled receptor activity"/>
    <property type="evidence" value="ECO:0007669"/>
    <property type="project" value="UniProtKB-KW"/>
</dbReference>
<evidence type="ECO:0000313" key="18">
    <source>
        <dbReference type="Proteomes" id="UP000007875"/>
    </source>
</evidence>
<keyword evidence="3" id="KW-0217">Developmental protein</keyword>
<evidence type="ECO:0000256" key="2">
    <source>
        <dbReference type="ARBA" id="ARBA00008077"/>
    </source>
</evidence>
<evidence type="ECO:0000256" key="6">
    <source>
        <dbReference type="ARBA" id="ARBA00022989"/>
    </source>
</evidence>
<reference evidence="18" key="1">
    <citation type="submission" date="2003-08" db="EMBL/GenBank/DDBJ databases">
        <authorList>
            <person name="Birren B."/>
            <person name="Nusbaum C."/>
            <person name="Abebe A."/>
            <person name="Abouelleil A."/>
            <person name="Adekoya E."/>
            <person name="Ait-zahra M."/>
            <person name="Allen N."/>
            <person name="Allen T."/>
            <person name="An P."/>
            <person name="Anderson M."/>
            <person name="Anderson S."/>
            <person name="Arachchi H."/>
            <person name="Armbruster J."/>
            <person name="Bachantsang P."/>
            <person name="Baldwin J."/>
            <person name="Barry A."/>
            <person name="Bayul T."/>
            <person name="Blitshsteyn B."/>
            <person name="Bloom T."/>
            <person name="Blye J."/>
            <person name="Boguslavskiy L."/>
            <person name="Borowsky M."/>
            <person name="Boukhgalter B."/>
            <person name="Brunache A."/>
            <person name="Butler J."/>
            <person name="Calixte N."/>
            <person name="Calvo S."/>
            <person name="Camarata J."/>
            <person name="Campo K."/>
            <person name="Chang J."/>
            <person name="Cheshatsang Y."/>
            <person name="Citroen M."/>
            <person name="Collymore A."/>
            <person name="Considine T."/>
            <person name="Cook A."/>
            <person name="Cooke P."/>
            <person name="Corum B."/>
            <person name="Cuomo C."/>
            <person name="David R."/>
            <person name="Dawoe T."/>
            <person name="Degray S."/>
            <person name="Dodge S."/>
            <person name="Dooley K."/>
            <person name="Dorje P."/>
            <person name="Dorjee K."/>
            <person name="Dorris L."/>
            <person name="Duffey N."/>
            <person name="Dupes A."/>
            <person name="Elkins T."/>
            <person name="Engels R."/>
            <person name="Erickson J."/>
            <person name="Farina A."/>
            <person name="Faro S."/>
            <person name="Ferreira P."/>
            <person name="Fischer H."/>
            <person name="Fitzgerald M."/>
            <person name="Foley K."/>
            <person name="Gage D."/>
            <person name="Galagan J."/>
            <person name="Gearin G."/>
            <person name="Gnerre S."/>
            <person name="Gnirke A."/>
            <person name="Goyette A."/>
            <person name="Graham J."/>
            <person name="Grandbois E."/>
            <person name="Gyaltsen K."/>
            <person name="Hafez N."/>
            <person name="Hagopian D."/>
            <person name="Hagos B."/>
            <person name="Hall J."/>
            <person name="Hatcher B."/>
            <person name="Heller A."/>
            <person name="Higgins H."/>
            <person name="Honan T."/>
            <person name="Horn A."/>
            <person name="Houde N."/>
            <person name="Hughes L."/>
            <person name="Hulme W."/>
            <person name="Husby E."/>
            <person name="Iliev I."/>
            <person name="Jaffe D."/>
            <person name="Jones C."/>
            <person name="Kamal M."/>
            <person name="Kamat A."/>
            <person name="Kamvysselis M."/>
            <person name="Karlsson E."/>
            <person name="Kells C."/>
            <person name="Kieu A."/>
            <person name="Kisner P."/>
            <person name="Kodira C."/>
            <person name="Kulbokas E."/>
            <person name="Labutti K."/>
            <person name="Lama D."/>
            <person name="Landers T."/>
            <person name="Leger J."/>
            <person name="Levine S."/>
            <person name="Lewis D."/>
            <person name="Lewis T."/>
            <person name="Lindblad-toh K."/>
            <person name="Liu X."/>
            <person name="Lokyitsang T."/>
            <person name="Lokyitsang Y."/>
            <person name="Lucien O."/>
            <person name="Lui A."/>
            <person name="Ma L.J."/>
            <person name="Mabbitt R."/>
            <person name="Macdonald J."/>
            <person name="Maclean C."/>
            <person name="Major J."/>
            <person name="Manning J."/>
            <person name="Marabella R."/>
            <person name="Maru K."/>
            <person name="Matthews C."/>
            <person name="Mauceli E."/>
            <person name="Mccarthy M."/>
            <person name="Mcdonough S."/>
            <person name="Mcghee T."/>
            <person name="Meldrim J."/>
            <person name="Meneus L."/>
            <person name="Mesirov J."/>
            <person name="Mihalev A."/>
            <person name="Mihova T."/>
            <person name="Mikkelsen T."/>
            <person name="Mlenga V."/>
            <person name="Moru K."/>
            <person name="Mozes J."/>
            <person name="Mulrain L."/>
            <person name="Munson G."/>
            <person name="Naylor J."/>
            <person name="Newes C."/>
            <person name="Nguyen C."/>
            <person name="Nguyen N."/>
            <person name="Nguyen T."/>
            <person name="Nicol R."/>
            <person name="Nielsen C."/>
            <person name="Nizzari M."/>
            <person name="Norbu C."/>
            <person name="Norbu N."/>
            <person name="O'donnell P."/>
            <person name="Okoawo O."/>
            <person name="O'leary S."/>
            <person name="Omotosho B."/>
            <person name="O'neill K."/>
            <person name="Osman S."/>
            <person name="Parker S."/>
            <person name="Perrin D."/>
            <person name="Phunkhang P."/>
            <person name="Piqani B."/>
            <person name="Purcell S."/>
            <person name="Rachupka T."/>
            <person name="Ramasamy U."/>
            <person name="Rameau R."/>
            <person name="Ray V."/>
            <person name="Raymond C."/>
            <person name="Retta R."/>
            <person name="Richardson S."/>
            <person name="Rise C."/>
            <person name="Rodriguez J."/>
            <person name="Rogers J."/>
            <person name="Rogov P."/>
            <person name="Rutman M."/>
            <person name="Schupbach R."/>
            <person name="Seaman C."/>
            <person name="Settipalli S."/>
            <person name="Sharpe T."/>
            <person name="Sheridan J."/>
            <person name="Sherpa N."/>
            <person name="Shi J."/>
            <person name="Smirnov S."/>
            <person name="Smith C."/>
            <person name="Sougnez C."/>
            <person name="Spencer B."/>
            <person name="Stalker J."/>
            <person name="Stange-thomann N."/>
            <person name="Stavropoulos S."/>
            <person name="Stetson K."/>
            <person name="Stone C."/>
            <person name="Stone S."/>
            <person name="Stubbs M."/>
            <person name="Talamas J."/>
            <person name="Tchuinga P."/>
            <person name="Tenzing P."/>
            <person name="Tesfaye S."/>
            <person name="Theodore J."/>
            <person name="Thoulutsang Y."/>
            <person name="Topham K."/>
            <person name="Towey S."/>
            <person name="Tsamla T."/>
            <person name="Tsomo N."/>
            <person name="Vallee D."/>
            <person name="Vassiliev H."/>
            <person name="Venkataraman V."/>
            <person name="Vinson J."/>
            <person name="Vo A."/>
            <person name="Wade C."/>
            <person name="Wang S."/>
            <person name="Wangchuk T."/>
            <person name="Wangdi T."/>
            <person name="Whittaker C."/>
            <person name="Wilkinson J."/>
            <person name="Wu Y."/>
            <person name="Wyman D."/>
            <person name="Yadav S."/>
            <person name="Yang S."/>
            <person name="Yang X."/>
            <person name="Yeager S."/>
            <person name="Yee E."/>
            <person name="Young G."/>
            <person name="Zainoun J."/>
            <person name="Zembeck L."/>
            <person name="Zimmer A."/>
            <person name="Zody M."/>
            <person name="Lander E."/>
        </authorList>
    </citation>
    <scope>NUCLEOTIDE SEQUENCE [LARGE SCALE GENOMIC DNA]</scope>
</reference>
<feature type="disulfide bond" evidence="12">
    <location>
        <begin position="59"/>
        <end position="120"/>
    </location>
</feature>
<dbReference type="Pfam" id="PF01534">
    <property type="entry name" value="Frizzled"/>
    <property type="match status" value="1"/>
</dbReference>
<feature type="transmembrane region" description="Helical" evidence="13">
    <location>
        <begin position="265"/>
        <end position="285"/>
    </location>
</feature>
<dbReference type="Gene3D" id="1.10.2000.10">
    <property type="entry name" value="Frizzled cysteine-rich domain"/>
    <property type="match status" value="1"/>
</dbReference>
<dbReference type="GO" id="GO:0060070">
    <property type="term" value="P:canonical Wnt signaling pathway"/>
    <property type="evidence" value="ECO:0007669"/>
    <property type="project" value="TreeGrafter"/>
</dbReference>
<feature type="transmembrane region" description="Helical" evidence="13">
    <location>
        <begin position="396"/>
        <end position="424"/>
    </location>
</feature>
<reference evidence="17" key="3">
    <citation type="submission" date="2025-09" db="UniProtKB">
        <authorList>
            <consortium name="Ensembl"/>
        </authorList>
    </citation>
    <scope>IDENTIFICATION</scope>
</reference>
<keyword evidence="8 13" id="KW-0472">Membrane</keyword>
<dbReference type="Gene3D" id="1.20.1070.10">
    <property type="entry name" value="Rhodopsin 7-helix transmembrane proteins"/>
    <property type="match status" value="1"/>
</dbReference>
<sequence>MEVRWTSKKHCILRLLLGLMVAAELFSDARGFRSSETDEYDRRLPTNPMQADYDDDYRCEPIHIKMCQGIGYNSTRLPNSLGQVRQTEGDTEMKSFQILLEYNCASELKHFLCAVFVPMCEPGIQRTIGPCEGMCLSVQKLCLPALESFGQKWPEKLNCSNFPKENKQNSMCMPGKVEIQDEELPSYRPTPVRRNYCKPPEISLQSQEGCAWKCGYHKGMFSVEDKEFADLWMGICAGVCFVSTIFTVLTFLIDASRFRYPERPIILIAMCYNIYSISYILRLLVGRENISCQRNSEGEMFLIKEGLGNTVCAIVFLLSYFFGMASYLWWVILTLTWFLAAGMKWSHEAIERHSSYFHLVAWSIPSIKIVVILILRHVDGDELTGLCYVGNQDMNALTGFVLAPLFTYLVIGTSFLLAGFFSLFRIKSYMEKEGSKTDKLERLMVKIGVFSVLYIVPASIVIGCYFYEHAVRRLWSLNRNVTPSVSIYFLRILMQLIIGVFTGFWVWSKKSIQSWRSCSHSILALSPKHQIKQTIDNRTSFVTTPYKLPDVIKPSDDMPTHCLRTGHPILVAIPTSSGISRPYKFDEKMQEPLLLSNNRIDHVA</sequence>
<keyword evidence="5 13" id="KW-0812">Transmembrane</keyword>
<dbReference type="InterPro" id="IPR015526">
    <property type="entry name" value="Frizzled/SFRP"/>
</dbReference>
<comment type="subcellular location">
    <subcellularLocation>
        <location evidence="1">Cell membrane</location>
        <topology evidence="1">Multi-pass membrane protein</topology>
    </subcellularLocation>
</comment>
<feature type="transmembrane region" description="Helical" evidence="13">
    <location>
        <begin position="306"/>
        <end position="322"/>
    </location>
</feature>
<evidence type="ECO:0000256" key="12">
    <source>
        <dbReference type="PROSITE-ProRule" id="PRU00090"/>
    </source>
</evidence>
<feature type="chain" id="PRO_5003578032" evidence="14">
    <location>
        <begin position="32"/>
        <end position="604"/>
    </location>
</feature>
<feature type="transmembrane region" description="Helical" evidence="13">
    <location>
        <begin position="488"/>
        <end position="507"/>
    </location>
</feature>